<dbReference type="RefSeq" id="XP_005757000.1">
    <property type="nucleotide sequence ID" value="XM_005756943.1"/>
</dbReference>
<proteinExistence type="predicted"/>
<dbReference type="HOGENOM" id="CLU_477734_0_0_1"/>
<dbReference type="GeneID" id="17250684"/>
<sequence>MLLLLASSIGVRKLVVPAGAALPVASPGENELRRIFEAETLEMDVSGVRLWLEVGGWRPLSMRDMRLSAALNTGYLLRVALDRPRLAELDENIGEALGLRPSLEQVVRERLDGGGGGGGGATAGEPFGGRILAFVRGTGVERVVDRFWWQKAVHLQNTWLSDSPLAAVRRYAAGLNASAQLDGLAPFEVSDGGGGGGGAGGQLVERVSIADEVSIGTTGGKRRLASSLFRKCELVEPTFEQVLLIWRRRPPAADPPRRLLRDALSVLVGRRRGEREGALGQRRRSSPPSSLPSIEMEIFEEVPMANLGVVLPGSRVLDLISLSTLGYALWASRALLGGRPRLNVIAGVSLAVWLLRTSLGYHNALTRRSLEREARRSIETGGARLDVDGALSDLLRMRVVASLTRMPGSAEAAAAGEAGAGTAAGEEAALEADGAEGSGNVVGSGGAVAAAPPPAGHEWGAPDTPPDTATSSSAGRGDANGGSGTDGAGDGSAWIVPASAAAADAALALHWSSLLRPRAAKGDAAAGELWAGRRGRRLRVLNFSSAGAVEGGGGAAVAEEEELSERDFAVG</sequence>
<dbReference type="PaxDb" id="2903-EOD04571"/>
<dbReference type="AlphaFoldDB" id="A0A0D3HZY6"/>
<dbReference type="PANTHER" id="PTHR33645">
    <property type="entry name" value="AMINOPEPTIDASE (DUF3754)"/>
    <property type="match status" value="1"/>
</dbReference>
<dbReference type="Proteomes" id="UP000013827">
    <property type="component" value="Unassembled WGS sequence"/>
</dbReference>
<keyword evidence="3" id="KW-1185">Reference proteome</keyword>
<organism evidence="2 3">
    <name type="scientific">Emiliania huxleyi (strain CCMP1516)</name>
    <dbReference type="NCBI Taxonomy" id="280463"/>
    <lineage>
        <taxon>Eukaryota</taxon>
        <taxon>Haptista</taxon>
        <taxon>Haptophyta</taxon>
        <taxon>Prymnesiophyceae</taxon>
        <taxon>Isochrysidales</taxon>
        <taxon>Noelaerhabdaceae</taxon>
        <taxon>Emiliania</taxon>
    </lineage>
</organism>
<reference evidence="2" key="2">
    <citation type="submission" date="2024-10" db="UniProtKB">
        <authorList>
            <consortium name="EnsemblProtists"/>
        </authorList>
    </citation>
    <scope>IDENTIFICATION</scope>
</reference>
<accession>A0A0D3HZY6</accession>
<dbReference type="EnsemblProtists" id="EOD04571">
    <property type="protein sequence ID" value="EOD04571"/>
    <property type="gene ID" value="EMIHUDRAFT_107715"/>
</dbReference>
<name>A0A0D3HZY6_EMIH1</name>
<evidence type="ECO:0000313" key="2">
    <source>
        <dbReference type="EnsemblProtists" id="EOD04571"/>
    </source>
</evidence>
<feature type="compositionally biased region" description="Gly residues" evidence="1">
    <location>
        <begin position="436"/>
        <end position="446"/>
    </location>
</feature>
<protein>
    <submittedName>
        <fullName evidence="2">Uncharacterized protein</fullName>
    </submittedName>
</protein>
<dbReference type="PANTHER" id="PTHR33645:SF2">
    <property type="entry name" value="FAMILY PROTEIN, PUTATIVE (DUF3754)-RELATED"/>
    <property type="match status" value="1"/>
</dbReference>
<evidence type="ECO:0000313" key="3">
    <source>
        <dbReference type="Proteomes" id="UP000013827"/>
    </source>
</evidence>
<evidence type="ECO:0000256" key="1">
    <source>
        <dbReference type="SAM" id="MobiDB-lite"/>
    </source>
</evidence>
<reference evidence="3" key="1">
    <citation type="journal article" date="2013" name="Nature">
        <title>Pan genome of the phytoplankton Emiliania underpins its global distribution.</title>
        <authorList>
            <person name="Read B.A."/>
            <person name="Kegel J."/>
            <person name="Klute M.J."/>
            <person name="Kuo A."/>
            <person name="Lefebvre S.C."/>
            <person name="Maumus F."/>
            <person name="Mayer C."/>
            <person name="Miller J."/>
            <person name="Monier A."/>
            <person name="Salamov A."/>
            <person name="Young J."/>
            <person name="Aguilar M."/>
            <person name="Claverie J.M."/>
            <person name="Frickenhaus S."/>
            <person name="Gonzalez K."/>
            <person name="Herman E.K."/>
            <person name="Lin Y.C."/>
            <person name="Napier J."/>
            <person name="Ogata H."/>
            <person name="Sarno A.F."/>
            <person name="Shmutz J."/>
            <person name="Schroeder D."/>
            <person name="de Vargas C."/>
            <person name="Verret F."/>
            <person name="von Dassow P."/>
            <person name="Valentin K."/>
            <person name="Van de Peer Y."/>
            <person name="Wheeler G."/>
            <person name="Dacks J.B."/>
            <person name="Delwiche C.F."/>
            <person name="Dyhrman S.T."/>
            <person name="Glockner G."/>
            <person name="John U."/>
            <person name="Richards T."/>
            <person name="Worden A.Z."/>
            <person name="Zhang X."/>
            <person name="Grigoriev I.V."/>
            <person name="Allen A.E."/>
            <person name="Bidle K."/>
            <person name="Borodovsky M."/>
            <person name="Bowler C."/>
            <person name="Brownlee C."/>
            <person name="Cock J.M."/>
            <person name="Elias M."/>
            <person name="Gladyshev V.N."/>
            <person name="Groth M."/>
            <person name="Guda C."/>
            <person name="Hadaegh A."/>
            <person name="Iglesias-Rodriguez M.D."/>
            <person name="Jenkins J."/>
            <person name="Jones B.M."/>
            <person name="Lawson T."/>
            <person name="Leese F."/>
            <person name="Lindquist E."/>
            <person name="Lobanov A."/>
            <person name="Lomsadze A."/>
            <person name="Malik S.B."/>
            <person name="Marsh M.E."/>
            <person name="Mackinder L."/>
            <person name="Mock T."/>
            <person name="Mueller-Roeber B."/>
            <person name="Pagarete A."/>
            <person name="Parker M."/>
            <person name="Probert I."/>
            <person name="Quesneville H."/>
            <person name="Raines C."/>
            <person name="Rensing S.A."/>
            <person name="Riano-Pachon D.M."/>
            <person name="Richier S."/>
            <person name="Rokitta S."/>
            <person name="Shiraiwa Y."/>
            <person name="Soanes D.M."/>
            <person name="van der Giezen M."/>
            <person name="Wahlund T.M."/>
            <person name="Williams B."/>
            <person name="Wilson W."/>
            <person name="Wolfe G."/>
            <person name="Wurch L.L."/>
        </authorList>
    </citation>
    <scope>NUCLEOTIDE SEQUENCE</scope>
</reference>
<feature type="region of interest" description="Disordered" evidence="1">
    <location>
        <begin position="435"/>
        <end position="488"/>
    </location>
</feature>
<dbReference type="KEGG" id="ehx:EMIHUDRAFT_107715"/>
<feature type="compositionally biased region" description="Gly residues" evidence="1">
    <location>
        <begin position="478"/>
        <end position="488"/>
    </location>
</feature>